<evidence type="ECO:0000313" key="2">
    <source>
        <dbReference type="Proteomes" id="UP000516415"/>
    </source>
</evidence>
<organism evidence="1 2">
    <name type="scientific">Pseudomonas phage phiK7A1</name>
    <dbReference type="NCBI Taxonomy" id="2759194"/>
    <lineage>
        <taxon>Viruses</taxon>
        <taxon>Duplodnaviria</taxon>
        <taxon>Heunggongvirae</taxon>
        <taxon>Uroviricota</taxon>
        <taxon>Caudoviricetes</taxon>
        <taxon>Vandenendeviridae</taxon>
        <taxon>Gorskivirinae</taxon>
        <taxon>Torinovirus</taxon>
        <taxon>Torinovirus K7A1</taxon>
    </lineage>
</organism>
<protein>
    <submittedName>
        <fullName evidence="1">Uncharacterized protein</fullName>
    </submittedName>
</protein>
<accession>A0A7H0XFR1</accession>
<keyword evidence="2" id="KW-1185">Reference proteome</keyword>
<dbReference type="Proteomes" id="UP000516415">
    <property type="component" value="Segment"/>
</dbReference>
<evidence type="ECO:0000313" key="1">
    <source>
        <dbReference type="EMBL" id="QNR53851.1"/>
    </source>
</evidence>
<name>A0A7H0XFR1_9CAUD</name>
<proteinExistence type="predicted"/>
<sequence length="223" mass="23378">MSVATAVQALAEAIGNDIGPLTTKLDGIEAGATANATNAFLLDRANHTGEQDMETISSLDSRMGMLEGSIQSVDDARAADFSFIMGYKVTKVTGKGLSTNDYTTVEKNKLATCNGAGLDNLIVIPNASGIATCDLASATYFDLTITGDTEIEFTTVPAPTNQIFSWVVKVTMGGTQRTLAFPWITWLTPGGVAPTTPAVGKIAEYIFSVTDGYTIVGRVGAYT</sequence>
<reference evidence="1 2" key="1">
    <citation type="submission" date="2020-07" db="EMBL/GenBank/DDBJ databases">
        <authorList>
            <person name="Martino G."/>
            <person name="Holtappels D."/>
            <person name="Wagemans J."/>
            <person name="Lavigne R."/>
            <person name="Turina M."/>
            <person name="Ciuffo M."/>
        </authorList>
    </citation>
    <scope>NUCLEOTIDE SEQUENCE [LARGE SCALE GENOMIC DNA]</scope>
</reference>
<dbReference type="EMBL" id="MT740307">
    <property type="protein sequence ID" value="QNR53851.1"/>
    <property type="molecule type" value="Genomic_DNA"/>
</dbReference>
<gene>
    <name evidence="1" type="ORF">phiK7A1_063</name>
</gene>